<dbReference type="InterPro" id="IPR036259">
    <property type="entry name" value="MFS_trans_sf"/>
</dbReference>
<dbReference type="Gene3D" id="1.20.1250.20">
    <property type="entry name" value="MFS general substrate transporter like domains"/>
    <property type="match status" value="2"/>
</dbReference>
<feature type="transmembrane region" description="Helical" evidence="7">
    <location>
        <begin position="120"/>
        <end position="140"/>
    </location>
</feature>
<accession>A0ABU1UHC2</accession>
<dbReference type="InterPro" id="IPR011701">
    <property type="entry name" value="MFS"/>
</dbReference>
<evidence type="ECO:0000256" key="5">
    <source>
        <dbReference type="ARBA" id="ARBA00022989"/>
    </source>
</evidence>
<keyword evidence="3" id="KW-1003">Cell membrane</keyword>
<proteinExistence type="predicted"/>
<feature type="transmembrane region" description="Helical" evidence="7">
    <location>
        <begin position="378"/>
        <end position="402"/>
    </location>
</feature>
<keyword evidence="10" id="KW-1185">Reference proteome</keyword>
<dbReference type="PANTHER" id="PTHR43045:SF1">
    <property type="entry name" value="SHIKIMATE TRANSPORTER"/>
    <property type="match status" value="1"/>
</dbReference>
<reference evidence="9 10" key="1">
    <citation type="submission" date="2023-07" db="EMBL/GenBank/DDBJ databases">
        <title>Sorghum-associated microbial communities from plants grown in Nebraska, USA.</title>
        <authorList>
            <person name="Schachtman D."/>
        </authorList>
    </citation>
    <scope>NUCLEOTIDE SEQUENCE [LARGE SCALE GENOMIC DNA]</scope>
    <source>
        <strain evidence="9 10">BE167</strain>
    </source>
</reference>
<dbReference type="EMBL" id="JAVDVQ010000025">
    <property type="protein sequence ID" value="MDR7084545.1"/>
    <property type="molecule type" value="Genomic_DNA"/>
</dbReference>
<protein>
    <submittedName>
        <fullName evidence="9">MFS family permease</fullName>
    </submittedName>
</protein>
<keyword evidence="5 7" id="KW-1133">Transmembrane helix</keyword>
<keyword evidence="2" id="KW-0813">Transport</keyword>
<evidence type="ECO:0000313" key="9">
    <source>
        <dbReference type="EMBL" id="MDR7084545.1"/>
    </source>
</evidence>
<feature type="transmembrane region" description="Helical" evidence="7">
    <location>
        <begin position="316"/>
        <end position="335"/>
    </location>
</feature>
<feature type="transmembrane region" description="Helical" evidence="7">
    <location>
        <begin position="35"/>
        <end position="54"/>
    </location>
</feature>
<sequence length="450" mass="47362">MSTTTERVRVLTPEQKDKEVRRVIASSFLGSVIEYYDFFIYASAASLVFAPVFFSNLDPLAGTIASLATFAAGYVARPIGGLIFGHFGDRLGRKKMLVLSMAGMGIGSFLMGLIPPADAIGSWGAVMLVTLRVVQGICVGGEWGGAALMSLEHAKAKKRGFAASFATAGSSFGTFLGTGAMGLAALLPHDAFITWGWRIPFLASAALLVLGLIIRAKVSESPVFEAAMAAQEEKKRESAPLVEVLRHPKILILTTLSCISLFSMSAMISTFGPTYAVAGGASSSSVLFGLSISGLFSSAGVLVFGKLSDTLGRRWLMMAGGIAVALLTYPLFAAIGSGTIALVFIAFVTLKVLYSMIYGPMAAFLAEQYPPRSRYTGISLSYQLASLIGAGFTPVILASLYAASGKDIGPVIWFMMGMCAISVVAVFLTRETKDNDIMTGAAAKDFATKP</sequence>
<feature type="domain" description="Major facilitator superfamily (MFS) profile" evidence="8">
    <location>
        <begin position="23"/>
        <end position="434"/>
    </location>
</feature>
<evidence type="ECO:0000313" key="10">
    <source>
        <dbReference type="Proteomes" id="UP001252243"/>
    </source>
</evidence>
<dbReference type="CDD" id="cd17369">
    <property type="entry name" value="MFS_ShiA_like"/>
    <property type="match status" value="1"/>
</dbReference>
<gene>
    <name evidence="9" type="ORF">J2X01_003856</name>
</gene>
<feature type="transmembrane region" description="Helical" evidence="7">
    <location>
        <begin position="161"/>
        <end position="186"/>
    </location>
</feature>
<dbReference type="Pfam" id="PF07690">
    <property type="entry name" value="MFS_1"/>
    <property type="match status" value="1"/>
</dbReference>
<comment type="subcellular location">
    <subcellularLocation>
        <location evidence="1">Cell membrane</location>
        <topology evidence="1">Multi-pass membrane protein</topology>
    </subcellularLocation>
</comment>
<evidence type="ECO:0000259" key="8">
    <source>
        <dbReference type="PROSITE" id="PS50850"/>
    </source>
</evidence>
<feature type="transmembrane region" description="Helical" evidence="7">
    <location>
        <begin position="284"/>
        <end position="304"/>
    </location>
</feature>
<feature type="transmembrane region" description="Helical" evidence="7">
    <location>
        <begin position="60"/>
        <end position="84"/>
    </location>
</feature>
<dbReference type="SUPFAM" id="SSF103473">
    <property type="entry name" value="MFS general substrate transporter"/>
    <property type="match status" value="1"/>
</dbReference>
<dbReference type="PANTHER" id="PTHR43045">
    <property type="entry name" value="SHIKIMATE TRANSPORTER"/>
    <property type="match status" value="1"/>
</dbReference>
<feature type="transmembrane region" description="Helical" evidence="7">
    <location>
        <begin position="341"/>
        <end position="366"/>
    </location>
</feature>
<evidence type="ECO:0000256" key="2">
    <source>
        <dbReference type="ARBA" id="ARBA00022448"/>
    </source>
</evidence>
<feature type="transmembrane region" description="Helical" evidence="7">
    <location>
        <begin position="96"/>
        <end position="114"/>
    </location>
</feature>
<dbReference type="RefSeq" id="WP_310061128.1">
    <property type="nucleotide sequence ID" value="NZ_JAVDVQ010000025.1"/>
</dbReference>
<feature type="transmembrane region" description="Helical" evidence="7">
    <location>
        <begin position="250"/>
        <end position="272"/>
    </location>
</feature>
<evidence type="ECO:0000256" key="6">
    <source>
        <dbReference type="ARBA" id="ARBA00023136"/>
    </source>
</evidence>
<dbReference type="Proteomes" id="UP001252243">
    <property type="component" value="Unassembled WGS sequence"/>
</dbReference>
<evidence type="ECO:0000256" key="7">
    <source>
        <dbReference type="SAM" id="Phobius"/>
    </source>
</evidence>
<keyword evidence="4 7" id="KW-0812">Transmembrane</keyword>
<evidence type="ECO:0000256" key="3">
    <source>
        <dbReference type="ARBA" id="ARBA00022475"/>
    </source>
</evidence>
<dbReference type="PROSITE" id="PS50850">
    <property type="entry name" value="MFS"/>
    <property type="match status" value="1"/>
</dbReference>
<feature type="transmembrane region" description="Helical" evidence="7">
    <location>
        <begin position="408"/>
        <end position="428"/>
    </location>
</feature>
<keyword evidence="6 7" id="KW-0472">Membrane</keyword>
<name>A0ABU1UHC2_9MICC</name>
<feature type="transmembrane region" description="Helical" evidence="7">
    <location>
        <begin position="192"/>
        <end position="214"/>
    </location>
</feature>
<comment type="caution">
    <text evidence="9">The sequence shown here is derived from an EMBL/GenBank/DDBJ whole genome shotgun (WGS) entry which is preliminary data.</text>
</comment>
<dbReference type="InterPro" id="IPR020846">
    <property type="entry name" value="MFS_dom"/>
</dbReference>
<evidence type="ECO:0000256" key="4">
    <source>
        <dbReference type="ARBA" id="ARBA00022692"/>
    </source>
</evidence>
<evidence type="ECO:0000256" key="1">
    <source>
        <dbReference type="ARBA" id="ARBA00004651"/>
    </source>
</evidence>
<organism evidence="9 10">
    <name type="scientific">Arthrobacter ginsengisoli</name>
    <dbReference type="NCBI Taxonomy" id="1356565"/>
    <lineage>
        <taxon>Bacteria</taxon>
        <taxon>Bacillati</taxon>
        <taxon>Actinomycetota</taxon>
        <taxon>Actinomycetes</taxon>
        <taxon>Micrococcales</taxon>
        <taxon>Micrococcaceae</taxon>
        <taxon>Arthrobacter</taxon>
    </lineage>
</organism>